<organism evidence="1 2">
    <name type="scientific">Panagrolaimus sp. ES5</name>
    <dbReference type="NCBI Taxonomy" id="591445"/>
    <lineage>
        <taxon>Eukaryota</taxon>
        <taxon>Metazoa</taxon>
        <taxon>Ecdysozoa</taxon>
        <taxon>Nematoda</taxon>
        <taxon>Chromadorea</taxon>
        <taxon>Rhabditida</taxon>
        <taxon>Tylenchina</taxon>
        <taxon>Panagrolaimomorpha</taxon>
        <taxon>Panagrolaimoidea</taxon>
        <taxon>Panagrolaimidae</taxon>
        <taxon>Panagrolaimus</taxon>
    </lineage>
</organism>
<reference evidence="2" key="1">
    <citation type="submission" date="2022-11" db="UniProtKB">
        <authorList>
            <consortium name="WormBaseParasite"/>
        </authorList>
    </citation>
    <scope>IDENTIFICATION</scope>
</reference>
<sequence>MKSSKNKSSVKEDLEDVKMNPTLFNPSLFLPSFKTQQQQRDEESAGNDMDEFNLHRGELSVSEKYRYDLSRAQLKATSNTSALLAGFAMVALVELHYDENMPRYLLIILGIVTTLLVSFHLIALMISTCLLPYIDANGCTKDSPHNRLKFYIEL</sequence>
<evidence type="ECO:0000313" key="1">
    <source>
        <dbReference type="Proteomes" id="UP000887579"/>
    </source>
</evidence>
<accession>A0AC34FWN7</accession>
<dbReference type="Proteomes" id="UP000887579">
    <property type="component" value="Unplaced"/>
</dbReference>
<dbReference type="WBParaSite" id="ES5_v2.g21945.t1">
    <property type="protein sequence ID" value="ES5_v2.g21945.t1"/>
    <property type="gene ID" value="ES5_v2.g21945"/>
</dbReference>
<name>A0AC34FWN7_9BILA</name>
<proteinExistence type="predicted"/>
<protein>
    <submittedName>
        <fullName evidence="2">Uncharacterized protein</fullName>
    </submittedName>
</protein>
<evidence type="ECO:0000313" key="2">
    <source>
        <dbReference type="WBParaSite" id="ES5_v2.g21945.t1"/>
    </source>
</evidence>